<sequence>MTDDSSGGRRTKIERVMDEYDLESWGDRLEAEWIGDGTDRTSLRDLATEFNKAVLRAAIRDAGGSVLDSDIETLYRTLTDDDVSRSDAVRKRRELERSGIDIDDVRSDFVTHQTIYTYLTNVRDASLPEEDTEDRLERKKETVQRLAGRTQVVTESTLEELGNAGEITDREYDVFVDVRTICGNCGTDYSVAELLDQGGCDCDVTEGDSRR</sequence>
<dbReference type="OrthoDB" id="304916at2157"/>
<dbReference type="RefSeq" id="WP_180841524.1">
    <property type="nucleotide sequence ID" value="NZ_CP059154.1"/>
</dbReference>
<proteinExistence type="predicted"/>
<dbReference type="KEGG" id="nay:HYG81_01640"/>
<reference evidence="1 2" key="1">
    <citation type="submission" date="2020-07" db="EMBL/GenBank/DDBJ databases">
        <title>Natrinema (YPL30) sp. nov. and Haloterrigena xxxxxx (YPL8) sp. nov., isolated from a salt mine.</title>
        <authorList>
            <person name="Cui H."/>
        </authorList>
    </citation>
    <scope>NUCLEOTIDE SEQUENCE [LARGE SCALE GENOMIC DNA]</scope>
    <source>
        <strain evidence="1 2">YPL13</strain>
    </source>
</reference>
<evidence type="ECO:0000313" key="1">
    <source>
        <dbReference type="EMBL" id="QLK26351.1"/>
    </source>
</evidence>
<accession>A0A7D6CRR6</accession>
<dbReference type="Pfam" id="PF21811">
    <property type="entry name" value="RdfA"/>
    <property type="match status" value="1"/>
</dbReference>
<organism evidence="1 2">
    <name type="scientific">Natrinema zhouii</name>
    <dbReference type="NCBI Taxonomy" id="1710539"/>
    <lineage>
        <taxon>Archaea</taxon>
        <taxon>Methanobacteriati</taxon>
        <taxon>Methanobacteriota</taxon>
        <taxon>Stenosarchaea group</taxon>
        <taxon>Halobacteria</taxon>
        <taxon>Halobacteriales</taxon>
        <taxon>Natrialbaceae</taxon>
        <taxon>Natrinema</taxon>
    </lineage>
</organism>
<dbReference type="EMBL" id="CP059154">
    <property type="protein sequence ID" value="QLK26351.1"/>
    <property type="molecule type" value="Genomic_DNA"/>
</dbReference>
<name>A0A7D6CRR6_9EURY</name>
<dbReference type="InterPro" id="IPR048925">
    <property type="entry name" value="RdfA"/>
</dbReference>
<dbReference type="AlphaFoldDB" id="A0A7D6CRR6"/>
<keyword evidence="2" id="KW-1185">Reference proteome</keyword>
<protein>
    <submittedName>
        <fullName evidence="1">Uncharacterized protein</fullName>
    </submittedName>
</protein>
<evidence type="ECO:0000313" key="2">
    <source>
        <dbReference type="Proteomes" id="UP000510869"/>
    </source>
</evidence>
<gene>
    <name evidence="1" type="ORF">HYG81_01640</name>
</gene>
<dbReference type="GeneID" id="56141867"/>
<dbReference type="Proteomes" id="UP000510869">
    <property type="component" value="Chromosome"/>
</dbReference>